<gene>
    <name evidence="2" type="ORF">Pla144_41090</name>
</gene>
<dbReference type="EMBL" id="SJPS01000007">
    <property type="protein sequence ID" value="TWU22649.1"/>
    <property type="molecule type" value="Genomic_DNA"/>
</dbReference>
<name>A0A5C6CIR6_9BACT</name>
<feature type="signal peptide" evidence="1">
    <location>
        <begin position="1"/>
        <end position="17"/>
    </location>
</feature>
<dbReference type="AlphaFoldDB" id="A0A5C6CIR6"/>
<evidence type="ECO:0000313" key="2">
    <source>
        <dbReference type="EMBL" id="TWU22649.1"/>
    </source>
</evidence>
<dbReference type="Proteomes" id="UP000318437">
    <property type="component" value="Unassembled WGS sequence"/>
</dbReference>
<evidence type="ECO:0000256" key="1">
    <source>
        <dbReference type="SAM" id="SignalP"/>
    </source>
</evidence>
<sequence length="239" mass="24251" precursor="true">MIFAIALGIAFSSAASAATLFYDFGASARETLSPLPADQYNNITMDTPVVLSIVDSVDSTGASTGISIDAAGFWPGQNSSGPGVAGGDAAAIFAPDAYVDNAFGSVASFGGFITPEATVSLGGLDGTGATSYDFTFFGSRTGATDNRETKYDVTGSNNGIGLLNVTANLSEVVHVNGIVPTAAGDITILVSPGPANNNGSGFYYLGAMRMVSNQIPEPATIGLLAFAGLAFTMQRRSRS</sequence>
<feature type="chain" id="PRO_5022739579" description="PEP-CTERM protein-sorting domain-containing protein" evidence="1">
    <location>
        <begin position="18"/>
        <end position="239"/>
    </location>
</feature>
<organism evidence="2 3">
    <name type="scientific">Bythopirellula polymerisocia</name>
    <dbReference type="NCBI Taxonomy" id="2528003"/>
    <lineage>
        <taxon>Bacteria</taxon>
        <taxon>Pseudomonadati</taxon>
        <taxon>Planctomycetota</taxon>
        <taxon>Planctomycetia</taxon>
        <taxon>Pirellulales</taxon>
        <taxon>Lacipirellulaceae</taxon>
        <taxon>Bythopirellula</taxon>
    </lineage>
</organism>
<keyword evidence="1" id="KW-0732">Signal</keyword>
<proteinExistence type="predicted"/>
<protein>
    <recommendedName>
        <fullName evidence="4">PEP-CTERM protein-sorting domain-containing protein</fullName>
    </recommendedName>
</protein>
<accession>A0A5C6CIR6</accession>
<keyword evidence="3" id="KW-1185">Reference proteome</keyword>
<dbReference type="NCBIfam" id="TIGR02595">
    <property type="entry name" value="PEP_CTERM"/>
    <property type="match status" value="1"/>
</dbReference>
<evidence type="ECO:0000313" key="3">
    <source>
        <dbReference type="Proteomes" id="UP000318437"/>
    </source>
</evidence>
<comment type="caution">
    <text evidence="2">The sequence shown here is derived from an EMBL/GenBank/DDBJ whole genome shotgun (WGS) entry which is preliminary data.</text>
</comment>
<reference evidence="2 3" key="1">
    <citation type="submission" date="2019-02" db="EMBL/GenBank/DDBJ databases">
        <title>Deep-cultivation of Planctomycetes and their phenomic and genomic characterization uncovers novel biology.</title>
        <authorList>
            <person name="Wiegand S."/>
            <person name="Jogler M."/>
            <person name="Boedeker C."/>
            <person name="Pinto D."/>
            <person name="Vollmers J."/>
            <person name="Rivas-Marin E."/>
            <person name="Kohn T."/>
            <person name="Peeters S.H."/>
            <person name="Heuer A."/>
            <person name="Rast P."/>
            <person name="Oberbeckmann S."/>
            <person name="Bunk B."/>
            <person name="Jeske O."/>
            <person name="Meyerdierks A."/>
            <person name="Storesund J.E."/>
            <person name="Kallscheuer N."/>
            <person name="Luecker S."/>
            <person name="Lage O.M."/>
            <person name="Pohl T."/>
            <person name="Merkel B.J."/>
            <person name="Hornburger P."/>
            <person name="Mueller R.-W."/>
            <person name="Bruemmer F."/>
            <person name="Labrenz M."/>
            <person name="Spormann A.M."/>
            <person name="Op Den Camp H."/>
            <person name="Overmann J."/>
            <person name="Amann R."/>
            <person name="Jetten M.S.M."/>
            <person name="Mascher T."/>
            <person name="Medema M.H."/>
            <person name="Devos D.P."/>
            <person name="Kaster A.-K."/>
            <person name="Ovreas L."/>
            <person name="Rohde M."/>
            <person name="Galperin M.Y."/>
            <person name="Jogler C."/>
        </authorList>
    </citation>
    <scope>NUCLEOTIDE SEQUENCE [LARGE SCALE GENOMIC DNA]</scope>
    <source>
        <strain evidence="2 3">Pla144</strain>
    </source>
</reference>
<dbReference type="RefSeq" id="WP_197530840.1">
    <property type="nucleotide sequence ID" value="NZ_SJPS01000007.1"/>
</dbReference>
<evidence type="ECO:0008006" key="4">
    <source>
        <dbReference type="Google" id="ProtNLM"/>
    </source>
</evidence>
<dbReference type="InterPro" id="IPR013424">
    <property type="entry name" value="Ice-binding_C"/>
</dbReference>